<name>A0ABR7UXL0_9FLAO</name>
<dbReference type="InterPro" id="IPR007372">
    <property type="entry name" value="Lipid/polyisoprenoid-bd_YceI"/>
</dbReference>
<dbReference type="SMART" id="SM00867">
    <property type="entry name" value="YceI"/>
    <property type="match status" value="1"/>
</dbReference>
<evidence type="ECO:0000313" key="3">
    <source>
        <dbReference type="EMBL" id="MBD0777238.1"/>
    </source>
</evidence>
<dbReference type="Pfam" id="PF04264">
    <property type="entry name" value="YceI"/>
    <property type="match status" value="1"/>
</dbReference>
<reference evidence="3" key="1">
    <citation type="submission" date="2020-05" db="EMBL/GenBank/DDBJ databases">
        <title>The draft genome sequence of Maribacter sp. ANRC-HE7.</title>
        <authorList>
            <person name="Mu L."/>
        </authorList>
    </citation>
    <scope>NUCLEOTIDE SEQUENCE</scope>
    <source>
        <strain evidence="3">ANRC-HE7</strain>
    </source>
</reference>
<accession>A0ABR7UXL0</accession>
<sequence length="180" mass="19369">MRNTILLFLVFIQSLVAVAQENYTLTDKGSITVDGSSTLHDWTVTANAYSGALALNDKVFNSISLEVDVVSILSTRGATMDKKTHNALKFEAFPKIKFTAKDVAFSEGDGQAIAGILDIAGAGKEVVIETRIQKLEDGIQISGSYTITLQDFNIEPPTAMFGSIVVGDDVTVNFDLVFAK</sequence>
<protein>
    <submittedName>
        <fullName evidence="3">YceI family protein</fullName>
    </submittedName>
</protein>
<dbReference type="Gene3D" id="2.40.128.110">
    <property type="entry name" value="Lipid/polyisoprenoid-binding, YceI-like"/>
    <property type="match status" value="1"/>
</dbReference>
<keyword evidence="4" id="KW-1185">Reference proteome</keyword>
<dbReference type="InterPro" id="IPR036761">
    <property type="entry name" value="TTHA0802/YceI-like_sf"/>
</dbReference>
<dbReference type="EMBL" id="JABTCF010000002">
    <property type="protein sequence ID" value="MBD0777238.1"/>
    <property type="molecule type" value="Genomic_DNA"/>
</dbReference>
<gene>
    <name evidence="3" type="ORF">HPE56_05475</name>
</gene>
<proteinExistence type="predicted"/>
<dbReference type="SUPFAM" id="SSF101874">
    <property type="entry name" value="YceI-like"/>
    <property type="match status" value="1"/>
</dbReference>
<dbReference type="Proteomes" id="UP001166021">
    <property type="component" value="Unassembled WGS sequence"/>
</dbReference>
<keyword evidence="1" id="KW-0732">Signal</keyword>
<feature type="domain" description="Lipid/polyisoprenoid-binding YceI-like" evidence="2">
    <location>
        <begin position="22"/>
        <end position="179"/>
    </location>
</feature>
<dbReference type="PANTHER" id="PTHR34406:SF1">
    <property type="entry name" value="PROTEIN YCEI"/>
    <property type="match status" value="1"/>
</dbReference>
<evidence type="ECO:0000259" key="2">
    <source>
        <dbReference type="SMART" id="SM00867"/>
    </source>
</evidence>
<organism evidence="3 4">
    <name type="scientific">Maribacter aquimaris</name>
    <dbReference type="NCBI Taxonomy" id="2737171"/>
    <lineage>
        <taxon>Bacteria</taxon>
        <taxon>Pseudomonadati</taxon>
        <taxon>Bacteroidota</taxon>
        <taxon>Flavobacteriia</taxon>
        <taxon>Flavobacteriales</taxon>
        <taxon>Flavobacteriaceae</taxon>
        <taxon>Maribacter</taxon>
    </lineage>
</organism>
<dbReference type="RefSeq" id="WP_188242763.1">
    <property type="nucleotide sequence ID" value="NZ_JABTCF010000002.1"/>
</dbReference>
<evidence type="ECO:0000313" key="4">
    <source>
        <dbReference type="Proteomes" id="UP001166021"/>
    </source>
</evidence>
<comment type="caution">
    <text evidence="3">The sequence shown here is derived from an EMBL/GenBank/DDBJ whole genome shotgun (WGS) entry which is preliminary data.</text>
</comment>
<feature type="chain" id="PRO_5045521110" evidence="1">
    <location>
        <begin position="20"/>
        <end position="180"/>
    </location>
</feature>
<evidence type="ECO:0000256" key="1">
    <source>
        <dbReference type="SAM" id="SignalP"/>
    </source>
</evidence>
<dbReference type="PANTHER" id="PTHR34406">
    <property type="entry name" value="PROTEIN YCEI"/>
    <property type="match status" value="1"/>
</dbReference>
<feature type="signal peptide" evidence="1">
    <location>
        <begin position="1"/>
        <end position="19"/>
    </location>
</feature>